<proteinExistence type="inferred from homology"/>
<keyword evidence="2" id="KW-1133">Transmembrane helix</keyword>
<evidence type="ECO:0000313" key="4">
    <source>
        <dbReference type="Proteomes" id="UP000427906"/>
    </source>
</evidence>
<dbReference type="PANTHER" id="PTHR48085:SF5">
    <property type="entry name" value="CADMIUM_ZINC-TRANSPORTING ATPASE HMA4-RELATED"/>
    <property type="match status" value="1"/>
</dbReference>
<dbReference type="KEGG" id="dalk:DSCA_38550"/>
<dbReference type="PANTHER" id="PTHR48085">
    <property type="entry name" value="CADMIUM/ZINC-TRANSPORTING ATPASE HMA2-RELATED"/>
    <property type="match status" value="1"/>
</dbReference>
<keyword evidence="2" id="KW-0812">Transmembrane</keyword>
<dbReference type="GO" id="GO:0022857">
    <property type="term" value="F:transmembrane transporter activity"/>
    <property type="evidence" value="ECO:0007669"/>
    <property type="project" value="TreeGrafter"/>
</dbReference>
<feature type="transmembrane region" description="Helical" evidence="2">
    <location>
        <begin position="44"/>
        <end position="63"/>
    </location>
</feature>
<dbReference type="InterPro" id="IPR051014">
    <property type="entry name" value="Cation_Transport_ATPase_IB"/>
</dbReference>
<reference evidence="3 4" key="1">
    <citation type="submission" date="2019-11" db="EMBL/GenBank/DDBJ databases">
        <title>Comparative genomics of hydrocarbon-degrading Desulfosarcina strains.</title>
        <authorList>
            <person name="Watanabe M."/>
            <person name="Kojima H."/>
            <person name="Fukui M."/>
        </authorList>
    </citation>
    <scope>NUCLEOTIDE SEQUENCE [LARGE SCALE GENOMIC DNA]</scope>
    <source>
        <strain evidence="3 4">PL12</strain>
    </source>
</reference>
<accession>A0A5K7YNG8</accession>
<feature type="transmembrane region" description="Helical" evidence="2">
    <location>
        <begin position="20"/>
        <end position="37"/>
    </location>
</feature>
<gene>
    <name evidence="3" type="ORF">DSCA_38550</name>
</gene>
<dbReference type="EMBL" id="AP021874">
    <property type="protein sequence ID" value="BBO69925.1"/>
    <property type="molecule type" value="Genomic_DNA"/>
</dbReference>
<dbReference type="Proteomes" id="UP000427906">
    <property type="component" value="Chromosome"/>
</dbReference>
<dbReference type="GO" id="GO:0016020">
    <property type="term" value="C:membrane"/>
    <property type="evidence" value="ECO:0007669"/>
    <property type="project" value="TreeGrafter"/>
</dbReference>
<evidence type="ECO:0000256" key="1">
    <source>
        <dbReference type="ARBA" id="ARBA00006024"/>
    </source>
</evidence>
<comment type="similarity">
    <text evidence="1">Belongs to the cation transport ATPase (P-type) (TC 3.A.3) family. Type IB subfamily.</text>
</comment>
<evidence type="ECO:0000256" key="2">
    <source>
        <dbReference type="SAM" id="Phobius"/>
    </source>
</evidence>
<evidence type="ECO:0000313" key="3">
    <source>
        <dbReference type="EMBL" id="BBO69925.1"/>
    </source>
</evidence>
<feature type="transmembrane region" description="Helical" evidence="2">
    <location>
        <begin position="83"/>
        <end position="109"/>
    </location>
</feature>
<sequence length="174" mass="18621">MGVFSKLGVYQELFRLRDFYLAFAAAVLALFSFLIDYGSPNTSLLGNILAIISVVINGAPIVWGAVKGLLEREVNVDELVSLAIIASLIQGEFLTAAVVSFVMTMGGLIEQVTSESARKAITSLVHITPETATVISGDEEKTVPIEKVGVGQNPDQARRANTGRYPHTVRVIGS</sequence>
<organism evidence="3 4">
    <name type="scientific">Desulfosarcina alkanivorans</name>
    <dbReference type="NCBI Taxonomy" id="571177"/>
    <lineage>
        <taxon>Bacteria</taxon>
        <taxon>Pseudomonadati</taxon>
        <taxon>Thermodesulfobacteriota</taxon>
        <taxon>Desulfobacteria</taxon>
        <taxon>Desulfobacterales</taxon>
        <taxon>Desulfosarcinaceae</taxon>
        <taxon>Desulfosarcina</taxon>
    </lineage>
</organism>
<name>A0A5K7YNG8_9BACT</name>
<protein>
    <submittedName>
        <fullName evidence="3">Uncharacterized protein</fullName>
    </submittedName>
</protein>
<dbReference type="AlphaFoldDB" id="A0A5K7YNG8"/>
<keyword evidence="2" id="KW-0472">Membrane</keyword>
<keyword evidence="4" id="KW-1185">Reference proteome</keyword>